<dbReference type="Pfam" id="PF00679">
    <property type="entry name" value="EFG_C"/>
    <property type="match status" value="1"/>
</dbReference>
<dbReference type="Gene3D" id="3.30.70.240">
    <property type="match status" value="1"/>
</dbReference>
<dbReference type="CDD" id="cd01434">
    <property type="entry name" value="EFG_mtEFG1_IV"/>
    <property type="match status" value="1"/>
</dbReference>
<dbReference type="SMART" id="SM00838">
    <property type="entry name" value="EFG_C"/>
    <property type="match status" value="1"/>
</dbReference>
<dbReference type="GO" id="GO:0003746">
    <property type="term" value="F:translation elongation factor activity"/>
    <property type="evidence" value="ECO:0007669"/>
    <property type="project" value="UniProtKB-KW"/>
</dbReference>
<dbReference type="InterPro" id="IPR035647">
    <property type="entry name" value="EFG_III/V"/>
</dbReference>
<dbReference type="InterPro" id="IPR000640">
    <property type="entry name" value="EFG_V-like"/>
</dbReference>
<feature type="domain" description="Tr-type G" evidence="3">
    <location>
        <begin position="7"/>
        <end position="264"/>
    </location>
</feature>
<dbReference type="Pfam" id="PF03764">
    <property type="entry name" value="EFG_IV"/>
    <property type="match status" value="1"/>
</dbReference>
<dbReference type="SUPFAM" id="SSF54211">
    <property type="entry name" value="Ribosomal protein S5 domain 2-like"/>
    <property type="match status" value="1"/>
</dbReference>
<dbReference type="Pfam" id="PF14492">
    <property type="entry name" value="EFG_III"/>
    <property type="match status" value="1"/>
</dbReference>
<comment type="caution">
    <text evidence="4">The sequence shown here is derived from an EMBL/GenBank/DDBJ whole genome shotgun (WGS) entry which is preliminary data.</text>
</comment>
<dbReference type="PROSITE" id="PS51722">
    <property type="entry name" value="G_TR_2"/>
    <property type="match status" value="1"/>
</dbReference>
<dbReference type="PANTHER" id="PTHR43261">
    <property type="entry name" value="TRANSLATION ELONGATION FACTOR G-RELATED"/>
    <property type="match status" value="1"/>
</dbReference>
<dbReference type="InterPro" id="IPR000795">
    <property type="entry name" value="T_Tr_GTP-bd_dom"/>
</dbReference>
<keyword evidence="1" id="KW-0547">Nucleotide-binding</keyword>
<name>A0ABR7GH96_9FIRM</name>
<dbReference type="InterPro" id="IPR014721">
    <property type="entry name" value="Ribsml_uS5_D2-typ_fold_subgr"/>
</dbReference>
<dbReference type="Gene3D" id="3.40.50.300">
    <property type="entry name" value="P-loop containing nucleotide triphosphate hydrolases"/>
    <property type="match status" value="1"/>
</dbReference>
<reference evidence="4 5" key="1">
    <citation type="submission" date="2020-08" db="EMBL/GenBank/DDBJ databases">
        <title>Genome public.</title>
        <authorList>
            <person name="Liu C."/>
            <person name="Sun Q."/>
        </authorList>
    </citation>
    <scope>NUCLEOTIDE SEQUENCE [LARGE SCALE GENOMIC DNA]</scope>
    <source>
        <strain evidence="4 5">NSJ-9</strain>
    </source>
</reference>
<dbReference type="InterPro" id="IPR009000">
    <property type="entry name" value="Transl_B-barrel_sf"/>
</dbReference>
<dbReference type="Proteomes" id="UP000643810">
    <property type="component" value="Unassembled WGS sequence"/>
</dbReference>
<evidence type="ECO:0000313" key="4">
    <source>
        <dbReference type="EMBL" id="MBC5686816.1"/>
    </source>
</evidence>
<dbReference type="SUPFAM" id="SSF50447">
    <property type="entry name" value="Translation proteins"/>
    <property type="match status" value="1"/>
</dbReference>
<keyword evidence="5" id="KW-1185">Reference proteome</keyword>
<organism evidence="4 5">
    <name type="scientific">Roseburia lenta</name>
    <dbReference type="NCBI Taxonomy" id="2763061"/>
    <lineage>
        <taxon>Bacteria</taxon>
        <taxon>Bacillati</taxon>
        <taxon>Bacillota</taxon>
        <taxon>Clostridia</taxon>
        <taxon>Lachnospirales</taxon>
        <taxon>Lachnospiraceae</taxon>
        <taxon>Roseburia</taxon>
    </lineage>
</organism>
<dbReference type="PANTHER" id="PTHR43261:SF6">
    <property type="entry name" value="ELONGATION FACTOR G-LIKE PROTEIN"/>
    <property type="match status" value="1"/>
</dbReference>
<dbReference type="NCBIfam" id="NF009381">
    <property type="entry name" value="PRK12740.1-5"/>
    <property type="match status" value="1"/>
</dbReference>
<dbReference type="Gene3D" id="3.30.70.870">
    <property type="entry name" value="Elongation Factor G (Translational Gtpase), domain 3"/>
    <property type="match status" value="1"/>
</dbReference>
<keyword evidence="2" id="KW-0342">GTP-binding</keyword>
<dbReference type="SUPFAM" id="SSF54980">
    <property type="entry name" value="EF-G C-terminal domain-like"/>
    <property type="match status" value="2"/>
</dbReference>
<dbReference type="InterPro" id="IPR005225">
    <property type="entry name" value="Small_GTP-bd"/>
</dbReference>
<gene>
    <name evidence="4" type="ORF">H8R94_09415</name>
</gene>
<dbReference type="InterPro" id="IPR005517">
    <property type="entry name" value="Transl_elong_EFG/EF2_IV"/>
</dbReference>
<dbReference type="EMBL" id="JACOPG010000003">
    <property type="protein sequence ID" value="MBC5686816.1"/>
    <property type="molecule type" value="Genomic_DNA"/>
</dbReference>
<proteinExistence type="predicted"/>
<dbReference type="InterPro" id="IPR020568">
    <property type="entry name" value="Ribosomal_Su5_D2-typ_SF"/>
</dbReference>
<evidence type="ECO:0000313" key="5">
    <source>
        <dbReference type="Proteomes" id="UP000643810"/>
    </source>
</evidence>
<dbReference type="InterPro" id="IPR035649">
    <property type="entry name" value="EFG_V"/>
</dbReference>
<dbReference type="RefSeq" id="WP_186854502.1">
    <property type="nucleotide sequence ID" value="NZ_JACOPG010000003.1"/>
</dbReference>
<dbReference type="NCBIfam" id="TIGR00231">
    <property type="entry name" value="small_GTP"/>
    <property type="match status" value="1"/>
</dbReference>
<evidence type="ECO:0000259" key="3">
    <source>
        <dbReference type="PROSITE" id="PS51722"/>
    </source>
</evidence>
<protein>
    <submittedName>
        <fullName evidence="4">Elongation factor G</fullName>
    </submittedName>
</protein>
<dbReference type="Gene3D" id="2.40.30.10">
    <property type="entry name" value="Translation factors"/>
    <property type="match status" value="1"/>
</dbReference>
<accession>A0ABR7GH96</accession>
<dbReference type="InterPro" id="IPR047872">
    <property type="entry name" value="EFG_IV"/>
</dbReference>
<keyword evidence="4" id="KW-0648">Protein biosynthesis</keyword>
<dbReference type="Gene3D" id="3.30.230.10">
    <property type="match status" value="1"/>
</dbReference>
<dbReference type="SMART" id="SM00889">
    <property type="entry name" value="EFG_IV"/>
    <property type="match status" value="1"/>
</dbReference>
<evidence type="ECO:0000256" key="1">
    <source>
        <dbReference type="ARBA" id="ARBA00022741"/>
    </source>
</evidence>
<dbReference type="InterPro" id="IPR041095">
    <property type="entry name" value="EFG_II"/>
</dbReference>
<evidence type="ECO:0000256" key="2">
    <source>
        <dbReference type="ARBA" id="ARBA00023134"/>
    </source>
</evidence>
<dbReference type="SUPFAM" id="SSF52540">
    <property type="entry name" value="P-loop containing nucleoside triphosphate hydrolases"/>
    <property type="match status" value="1"/>
</dbReference>
<dbReference type="CDD" id="cd03713">
    <property type="entry name" value="EFG_mtEFG_C"/>
    <property type="match status" value="1"/>
</dbReference>
<dbReference type="InterPro" id="IPR053905">
    <property type="entry name" value="EF-G-like_DII"/>
</dbReference>
<keyword evidence="4" id="KW-0251">Elongation factor</keyword>
<sequence length="664" mass="73275">MKVFTTDKIRNVVVLGHSGAGKTSLVSAMNGIATASKQRMTEPVATTQMLVQPILWDDHKINILDVPGAFDFVGEIEEAVGVADAAIIVISGKNGVENGTRKAWAMCEKYHLPRIVYVSDMDIDDVSFKNVVLGLQELYGKCIAPFHFPLRENEEFVGYVNVIQERAKRWQSDGTVVKSEVPEYSMENLSIYREALMEAVAETSEEFLDRYFAGETFSENEIRQALRVNVSEGTIVPVMMGSNTMERGMYTLLADIIKYLPSPDQRSATGMNVLTQELFEANYNFAKAKTAYVFKTIMDPFIGKYSLFKVMSGVIKSDDNLYDPVKGQEIRISKLYVMKGSKAEEVEELHAGDVGALSKVSGLQTSTTLSTKATPVLYPATAISTPYCAMRYFAADAKEDDKLTQSLLKLAEEDRTLRVENDSENRQTLVYGISEQHLQAVADRLRAKYNVEMQLEAPKVAYRETIRGSADVEYKHKKQSGGHGQYGHVKIKVSPSGNLTSAYEFEETVVGGAVPKNFFPAVEKGIAEGTQAGPLAGYPVVGIHVNLYDGSSHSVDSSEAAFKTAATMALKDALMKADPVLLEPIASLQVRVPEDKVGDVMGELSKRRARIMGMNPEQENGRQRIEAEIPYATLYGIGTTLHSITGGEAEYSYEFLKYEVENKG</sequence>
<dbReference type="Pfam" id="PF00009">
    <property type="entry name" value="GTP_EFTU"/>
    <property type="match status" value="1"/>
</dbReference>
<dbReference type="InterPro" id="IPR027417">
    <property type="entry name" value="P-loop_NTPase"/>
</dbReference>
<dbReference type="Pfam" id="PF22042">
    <property type="entry name" value="EF-G_D2"/>
    <property type="match status" value="1"/>
</dbReference>